<feature type="non-terminal residue" evidence="3">
    <location>
        <position position="1"/>
    </location>
</feature>
<feature type="transmembrane region" description="Helical" evidence="1">
    <location>
        <begin position="6"/>
        <end position="24"/>
    </location>
</feature>
<organism evidence="3 4">
    <name type="scientific">Adineta steineri</name>
    <dbReference type="NCBI Taxonomy" id="433720"/>
    <lineage>
        <taxon>Eukaryota</taxon>
        <taxon>Metazoa</taxon>
        <taxon>Spiralia</taxon>
        <taxon>Gnathifera</taxon>
        <taxon>Rotifera</taxon>
        <taxon>Eurotatoria</taxon>
        <taxon>Bdelloidea</taxon>
        <taxon>Adinetida</taxon>
        <taxon>Adinetidae</taxon>
        <taxon>Adineta</taxon>
    </lineage>
</organism>
<evidence type="ECO:0000259" key="2">
    <source>
        <dbReference type="Pfam" id="PF19418"/>
    </source>
</evidence>
<comment type="caution">
    <text evidence="3">The sequence shown here is derived from an EMBL/GenBank/DDBJ whole genome shotgun (WGS) entry which is preliminary data.</text>
</comment>
<keyword evidence="1" id="KW-1133">Transmembrane helix</keyword>
<evidence type="ECO:0000313" key="4">
    <source>
        <dbReference type="Proteomes" id="UP000663881"/>
    </source>
</evidence>
<proteinExistence type="predicted"/>
<evidence type="ECO:0000256" key="1">
    <source>
        <dbReference type="SAM" id="Phobius"/>
    </source>
</evidence>
<keyword evidence="1" id="KW-0812">Transmembrane</keyword>
<sequence length="120" mass="14238">YKNEKIYYVHISGGMLVYIISNVYNVHYNNRPTRVVSTGRTSDDQLSPLDYGFYWCWNFCLGKKWRSSQTGEEKYQDIMLADFRAFCANDNNRLVNFWNELNDLANEKINEKQRISSNDN</sequence>
<dbReference type="InterPro" id="IPR045838">
    <property type="entry name" value="DEPDC5_CTD"/>
</dbReference>
<name>A0A819U078_9BILA</name>
<feature type="domain" description="DEPDC5 C-terminal" evidence="2">
    <location>
        <begin position="4"/>
        <end position="91"/>
    </location>
</feature>
<gene>
    <name evidence="3" type="ORF">OKA104_LOCUS35390</name>
</gene>
<reference evidence="3" key="1">
    <citation type="submission" date="2021-02" db="EMBL/GenBank/DDBJ databases">
        <authorList>
            <person name="Nowell W R."/>
        </authorList>
    </citation>
    <scope>NUCLEOTIDE SEQUENCE</scope>
</reference>
<protein>
    <recommendedName>
        <fullName evidence="2">DEPDC5 C-terminal domain-containing protein</fullName>
    </recommendedName>
</protein>
<dbReference type="AlphaFoldDB" id="A0A819U078"/>
<dbReference type="EMBL" id="CAJOAY010005107">
    <property type="protein sequence ID" value="CAF4095420.1"/>
    <property type="molecule type" value="Genomic_DNA"/>
</dbReference>
<accession>A0A819U078</accession>
<dbReference type="Proteomes" id="UP000663881">
    <property type="component" value="Unassembled WGS sequence"/>
</dbReference>
<evidence type="ECO:0000313" key="3">
    <source>
        <dbReference type="EMBL" id="CAF4095420.1"/>
    </source>
</evidence>
<keyword evidence="1" id="KW-0472">Membrane</keyword>
<dbReference type="Pfam" id="PF19418">
    <property type="entry name" value="DEPDC5_CTD"/>
    <property type="match status" value="1"/>
</dbReference>